<accession>A0A4R2IDX9</accession>
<evidence type="ECO:0000256" key="1">
    <source>
        <dbReference type="ARBA" id="ARBA00004477"/>
    </source>
</evidence>
<dbReference type="AlphaFoldDB" id="A0A4R2IDX9"/>
<keyword evidence="7 9" id="KW-1133">Transmembrane helix</keyword>
<gene>
    <name evidence="10" type="ORF">EV148_102333</name>
</gene>
<evidence type="ECO:0000256" key="4">
    <source>
        <dbReference type="ARBA" id="ARBA00022679"/>
    </source>
</evidence>
<evidence type="ECO:0000313" key="11">
    <source>
        <dbReference type="Proteomes" id="UP000294862"/>
    </source>
</evidence>
<feature type="transmembrane region" description="Helical" evidence="9">
    <location>
        <begin position="404"/>
        <end position="427"/>
    </location>
</feature>
<protein>
    <submittedName>
        <fullName evidence="10">Alpha-1,2-glucosyltransferase</fullName>
    </submittedName>
</protein>
<evidence type="ECO:0000256" key="2">
    <source>
        <dbReference type="ARBA" id="ARBA00004922"/>
    </source>
</evidence>
<evidence type="ECO:0000256" key="5">
    <source>
        <dbReference type="ARBA" id="ARBA00022692"/>
    </source>
</evidence>
<evidence type="ECO:0000313" key="10">
    <source>
        <dbReference type="EMBL" id="TCO41979.1"/>
    </source>
</evidence>
<organism evidence="10 11">
    <name type="scientific">Dokdonella fugitiva</name>
    <dbReference type="NCBI Taxonomy" id="328517"/>
    <lineage>
        <taxon>Bacteria</taxon>
        <taxon>Pseudomonadati</taxon>
        <taxon>Pseudomonadota</taxon>
        <taxon>Gammaproteobacteria</taxon>
        <taxon>Lysobacterales</taxon>
        <taxon>Rhodanobacteraceae</taxon>
        <taxon>Dokdonella</taxon>
    </lineage>
</organism>
<feature type="transmembrane region" description="Helical" evidence="9">
    <location>
        <begin position="336"/>
        <end position="355"/>
    </location>
</feature>
<comment type="subcellular location">
    <subcellularLocation>
        <location evidence="1">Endoplasmic reticulum membrane</location>
        <topology evidence="1">Multi-pass membrane protein</topology>
    </subcellularLocation>
</comment>
<feature type="transmembrane region" description="Helical" evidence="9">
    <location>
        <begin position="362"/>
        <end position="384"/>
    </location>
</feature>
<dbReference type="Proteomes" id="UP000294862">
    <property type="component" value="Unassembled WGS sequence"/>
</dbReference>
<dbReference type="PANTHER" id="PTHR12989">
    <property type="entry name" value="ALPHA-1,2-GLUCOSYLTRANSFERASE ALG10"/>
    <property type="match status" value="1"/>
</dbReference>
<reference evidence="10 11" key="1">
    <citation type="journal article" date="2015" name="Stand. Genomic Sci.">
        <title>Genomic Encyclopedia of Bacterial and Archaeal Type Strains, Phase III: the genomes of soil and plant-associated and newly described type strains.</title>
        <authorList>
            <person name="Whitman W.B."/>
            <person name="Woyke T."/>
            <person name="Klenk H.P."/>
            <person name="Zhou Y."/>
            <person name="Lilburn T.G."/>
            <person name="Beck B.J."/>
            <person name="De Vos P."/>
            <person name="Vandamme P."/>
            <person name="Eisen J.A."/>
            <person name="Garrity G."/>
            <person name="Hugenholtz P."/>
            <person name="Kyrpides N.C."/>
        </authorList>
    </citation>
    <scope>NUCLEOTIDE SEQUENCE [LARGE SCALE GENOMIC DNA]</scope>
    <source>
        <strain evidence="10 11">A3</strain>
    </source>
</reference>
<keyword evidence="11" id="KW-1185">Reference proteome</keyword>
<feature type="transmembrane region" description="Helical" evidence="9">
    <location>
        <begin position="291"/>
        <end position="308"/>
    </location>
</feature>
<comment type="pathway">
    <text evidence="2">Protein modification; protein glycosylation.</text>
</comment>
<feature type="transmembrane region" description="Helical" evidence="9">
    <location>
        <begin position="141"/>
        <end position="164"/>
    </location>
</feature>
<dbReference type="EMBL" id="SLWQ01000002">
    <property type="protein sequence ID" value="TCO41979.1"/>
    <property type="molecule type" value="Genomic_DNA"/>
</dbReference>
<evidence type="ECO:0000256" key="7">
    <source>
        <dbReference type="ARBA" id="ARBA00022989"/>
    </source>
</evidence>
<feature type="transmembrane region" description="Helical" evidence="9">
    <location>
        <begin position="259"/>
        <end position="284"/>
    </location>
</feature>
<dbReference type="OrthoDB" id="5951323at2"/>
<comment type="caution">
    <text evidence="10">The sequence shown here is derived from an EMBL/GenBank/DDBJ whole genome shotgun (WGS) entry which is preliminary data.</text>
</comment>
<sequence>MTPQSPTSEKPRPVRGFSFLERASSPPGAWAFGLLLGALYVAGIVALRLRAPFTDEIDHFTQITQFLRGTNRILTELTTIPGYHALVAAIMRACGADSLDAARLANAGFGLFAVAGFHALRRRAWPGTETLATAQVLVLPILVPLLFLVYTDVLALALLLWAAWASVSRRHVLAALFATALVGVRQHEVVWTGLLVLLALGDDAGRLRSEPRRLLASLWPYAVPVAVFVAFWAWNGSISLSRTQAALHPDATLHAGNPLFALLVAGLVLPLQVLQGLVACIAALRRRRRNWLLAAVPVFVACGFWFGFHADHPYNSAYPSYYVHNHLPLLIEQRQLARALAALVAAAAACALATFRLRPAGAYGLFPVGLLFLAASWLVELRYALVPLVFWLAFREHRSRAVEYATWALWLALAVCMYLGTLTLRLFL</sequence>
<evidence type="ECO:0000256" key="9">
    <source>
        <dbReference type="SAM" id="Phobius"/>
    </source>
</evidence>
<feature type="transmembrane region" description="Helical" evidence="9">
    <location>
        <begin position="214"/>
        <end position="234"/>
    </location>
</feature>
<dbReference type="GO" id="GO:0006488">
    <property type="term" value="P:dolichol-linked oligosaccharide biosynthetic process"/>
    <property type="evidence" value="ECO:0007669"/>
    <property type="project" value="InterPro"/>
</dbReference>
<dbReference type="Pfam" id="PF04922">
    <property type="entry name" value="DIE2_ALG10"/>
    <property type="match status" value="2"/>
</dbReference>
<keyword evidence="5 9" id="KW-0812">Transmembrane</keyword>
<dbReference type="GO" id="GO:0106073">
    <property type="term" value="F:dolichyl pyrophosphate Glc2Man9GlcNAc2 alpha-1,2-glucosyltransferase activity"/>
    <property type="evidence" value="ECO:0007669"/>
    <property type="project" value="InterPro"/>
</dbReference>
<name>A0A4R2IDX9_9GAMM</name>
<evidence type="ECO:0000256" key="3">
    <source>
        <dbReference type="ARBA" id="ARBA00022676"/>
    </source>
</evidence>
<keyword evidence="6" id="KW-0256">Endoplasmic reticulum</keyword>
<keyword evidence="3" id="KW-0328">Glycosyltransferase</keyword>
<feature type="transmembrane region" description="Helical" evidence="9">
    <location>
        <begin position="28"/>
        <end position="47"/>
    </location>
</feature>
<evidence type="ECO:0000256" key="8">
    <source>
        <dbReference type="ARBA" id="ARBA00023136"/>
    </source>
</evidence>
<dbReference type="RefSeq" id="WP_158287343.1">
    <property type="nucleotide sequence ID" value="NZ_SLWQ01000002.1"/>
</dbReference>
<dbReference type="InterPro" id="IPR016900">
    <property type="entry name" value="Alg10"/>
</dbReference>
<keyword evidence="4 10" id="KW-0808">Transferase</keyword>
<proteinExistence type="predicted"/>
<dbReference type="PANTHER" id="PTHR12989:SF10">
    <property type="entry name" value="DOL-P-GLC:GLC(2)MAN(9)GLCNAC(2)-PP-DOL ALPHA-1,2-GLUCOSYLTRANSFERASE-RELATED"/>
    <property type="match status" value="1"/>
</dbReference>
<evidence type="ECO:0000256" key="6">
    <source>
        <dbReference type="ARBA" id="ARBA00022824"/>
    </source>
</evidence>
<feature type="transmembrane region" description="Helical" evidence="9">
    <location>
        <begin position="101"/>
        <end position="121"/>
    </location>
</feature>
<keyword evidence="8 9" id="KW-0472">Membrane</keyword>